<dbReference type="GO" id="GO:0009279">
    <property type="term" value="C:cell outer membrane"/>
    <property type="evidence" value="ECO:0007669"/>
    <property type="project" value="UniProtKB-SubCell"/>
</dbReference>
<dbReference type="InterPro" id="IPR051906">
    <property type="entry name" value="TolC-like"/>
</dbReference>
<dbReference type="AlphaFoldDB" id="A0A059XYP8"/>
<evidence type="ECO:0000313" key="7">
    <source>
        <dbReference type="EMBL" id="AIA30426.1"/>
    </source>
</evidence>
<accession>A0A059XYP8</accession>
<name>A0A059XYP8_9BACT</name>
<evidence type="ECO:0000256" key="2">
    <source>
        <dbReference type="ARBA" id="ARBA00022452"/>
    </source>
</evidence>
<reference evidence="8" key="1">
    <citation type="submission" date="2014-02" db="EMBL/GenBank/DDBJ databases">
        <title>Complete genome sequence and comparative genomic analysis of the nitrogen-fixing bacterium Leptospirillum ferriphilum YSK.</title>
        <authorList>
            <person name="Guo X."/>
            <person name="Yin H."/>
            <person name="Liang Y."/>
            <person name="Hu Q."/>
            <person name="Ma L."/>
            <person name="Xiao Y."/>
            <person name="Zhang X."/>
            <person name="Qiu G."/>
            <person name="Liu X."/>
        </authorList>
    </citation>
    <scope>NUCLEOTIDE SEQUENCE [LARGE SCALE GENOMIC DNA]</scope>
    <source>
        <strain evidence="8">YSK</strain>
    </source>
</reference>
<reference evidence="7 8" key="2">
    <citation type="journal article" date="2015" name="Biomed. Res. Int.">
        <title>Effects of Arsenite Resistance on the Growth and Functional Gene Expression of Leptospirillum ferriphilum and Acidithiobacillus thiooxidans in Pure Culture and Coculture.</title>
        <authorList>
            <person name="Jiang H."/>
            <person name="Liang Y."/>
            <person name="Yin H."/>
            <person name="Xiao Y."/>
            <person name="Guo X."/>
            <person name="Xu Y."/>
            <person name="Hu Q."/>
            <person name="Liu H."/>
            <person name="Liu X."/>
        </authorList>
    </citation>
    <scope>NUCLEOTIDE SEQUENCE [LARGE SCALE GENOMIC DNA]</scope>
    <source>
        <strain evidence="7 8">YSK</strain>
    </source>
</reference>
<keyword evidence="4 6" id="KW-0472">Membrane</keyword>
<evidence type="ECO:0000313" key="8">
    <source>
        <dbReference type="Proteomes" id="UP000027059"/>
    </source>
</evidence>
<dbReference type="HOGENOM" id="CLU_012817_15_1_0"/>
<proteinExistence type="predicted"/>
<evidence type="ECO:0000256" key="4">
    <source>
        <dbReference type="ARBA" id="ARBA00023136"/>
    </source>
</evidence>
<keyword evidence="8" id="KW-1185">Reference proteome</keyword>
<dbReference type="GO" id="GO:1990281">
    <property type="term" value="C:efflux pump complex"/>
    <property type="evidence" value="ECO:0007669"/>
    <property type="project" value="TreeGrafter"/>
</dbReference>
<comment type="subcellular location">
    <subcellularLocation>
        <location evidence="1">Cell outer membrane</location>
    </subcellularLocation>
</comment>
<gene>
    <name evidence="7" type="ORF">Y981_05560</name>
</gene>
<dbReference type="Proteomes" id="UP000027059">
    <property type="component" value="Chromosome"/>
</dbReference>
<dbReference type="Gene3D" id="1.20.1600.10">
    <property type="entry name" value="Outer membrane efflux proteins (OEP)"/>
    <property type="match status" value="1"/>
</dbReference>
<evidence type="ECO:0000256" key="1">
    <source>
        <dbReference type="ARBA" id="ARBA00004442"/>
    </source>
</evidence>
<protein>
    <submittedName>
        <fullName evidence="7">Transporter</fullName>
    </submittedName>
</protein>
<sequence>MPFHRIALFRRRVSKNFSPVCKARTNQEATYRPFLSAYILAGALLAWAFYGIFQLPPAWAEAPTGTVSSTVSVLTLDQAIRLGLARNPGLQQDRARIARDQARFVQAGELKDPMLVVGEQYFPINFNMGASVLSMTTVGIRQDLQPWGKRALLRQSAVHEEKAAHWNLEDKKALLVRNIRIAWLDLYQAKQEEGILRSIGALWEKAFQAALGRYRQGSGEESDALLAQYQKDSIRDKMEQLRIREEKSLYRLMNLLHVNRPFRISLEEPHFPDPLPESVLLKRINHHPAIESGVSQDNAQKFRVRSAEKDKIPAVSVEGDYSYFMGPNLITSTPNLYSVLLSFNLPVRPGERQDQKVAEEEDTLNILEADLETMRQRFIEEIRDSEGYYRHLLSRAEILERVLIPEAKRNEEAALAGYATGTLEMGRVLSSMEKIQNVKLKALSVRVDRLKTSAELAYLSGTLQGGHHEP</sequence>
<dbReference type="GO" id="GO:0015562">
    <property type="term" value="F:efflux transmembrane transporter activity"/>
    <property type="evidence" value="ECO:0007669"/>
    <property type="project" value="InterPro"/>
</dbReference>
<organism evidence="7 8">
    <name type="scientific">Leptospirillum ferriphilum YSK</name>
    <dbReference type="NCBI Taxonomy" id="1441628"/>
    <lineage>
        <taxon>Bacteria</taxon>
        <taxon>Pseudomonadati</taxon>
        <taxon>Nitrospirota</taxon>
        <taxon>Nitrospiria</taxon>
        <taxon>Nitrospirales</taxon>
        <taxon>Nitrospiraceae</taxon>
        <taxon>Leptospirillum</taxon>
    </lineage>
</organism>
<dbReference type="PANTHER" id="PTHR30026">
    <property type="entry name" value="OUTER MEMBRANE PROTEIN TOLC"/>
    <property type="match status" value="1"/>
</dbReference>
<dbReference type="KEGG" id="lfp:Y981_05560"/>
<dbReference type="OrthoDB" id="9813494at2"/>
<keyword evidence="2" id="KW-1134">Transmembrane beta strand</keyword>
<evidence type="ECO:0000256" key="3">
    <source>
        <dbReference type="ARBA" id="ARBA00022692"/>
    </source>
</evidence>
<evidence type="ECO:0000256" key="5">
    <source>
        <dbReference type="ARBA" id="ARBA00023237"/>
    </source>
</evidence>
<dbReference type="PANTHER" id="PTHR30026:SF20">
    <property type="entry name" value="OUTER MEMBRANE PROTEIN TOLC"/>
    <property type="match status" value="1"/>
</dbReference>
<dbReference type="GO" id="GO:0015288">
    <property type="term" value="F:porin activity"/>
    <property type="evidence" value="ECO:0007669"/>
    <property type="project" value="TreeGrafter"/>
</dbReference>
<dbReference type="SUPFAM" id="SSF56954">
    <property type="entry name" value="Outer membrane efflux proteins (OEP)"/>
    <property type="match status" value="1"/>
</dbReference>
<evidence type="ECO:0000256" key="6">
    <source>
        <dbReference type="SAM" id="Phobius"/>
    </source>
</evidence>
<feature type="transmembrane region" description="Helical" evidence="6">
    <location>
        <begin position="34"/>
        <end position="53"/>
    </location>
</feature>
<keyword evidence="5" id="KW-0998">Cell outer membrane</keyword>
<dbReference type="EMBL" id="CP007243">
    <property type="protein sequence ID" value="AIA30426.1"/>
    <property type="molecule type" value="Genomic_DNA"/>
</dbReference>
<keyword evidence="6" id="KW-1133">Transmembrane helix</keyword>
<keyword evidence="3 6" id="KW-0812">Transmembrane</keyword>